<evidence type="ECO:0000313" key="2">
    <source>
        <dbReference type="EMBL" id="KAK0636349.1"/>
    </source>
</evidence>
<evidence type="ECO:0000313" key="3">
    <source>
        <dbReference type="Proteomes" id="UP001174934"/>
    </source>
</evidence>
<name>A0AA40CGD6_9PEZI</name>
<feature type="region of interest" description="Disordered" evidence="1">
    <location>
        <begin position="324"/>
        <end position="511"/>
    </location>
</feature>
<keyword evidence="3" id="KW-1185">Reference proteome</keyword>
<feature type="compositionally biased region" description="Basic and acidic residues" evidence="1">
    <location>
        <begin position="493"/>
        <end position="506"/>
    </location>
</feature>
<feature type="region of interest" description="Disordered" evidence="1">
    <location>
        <begin position="532"/>
        <end position="552"/>
    </location>
</feature>
<feature type="compositionally biased region" description="Basic and acidic residues" evidence="1">
    <location>
        <begin position="76"/>
        <end position="86"/>
    </location>
</feature>
<feature type="compositionally biased region" description="Basic and acidic residues" evidence="1">
    <location>
        <begin position="148"/>
        <end position="187"/>
    </location>
</feature>
<organism evidence="2 3">
    <name type="scientific">Bombardia bombarda</name>
    <dbReference type="NCBI Taxonomy" id="252184"/>
    <lineage>
        <taxon>Eukaryota</taxon>
        <taxon>Fungi</taxon>
        <taxon>Dikarya</taxon>
        <taxon>Ascomycota</taxon>
        <taxon>Pezizomycotina</taxon>
        <taxon>Sordariomycetes</taxon>
        <taxon>Sordariomycetidae</taxon>
        <taxon>Sordariales</taxon>
        <taxon>Lasiosphaeriaceae</taxon>
        <taxon>Bombardia</taxon>
    </lineage>
</organism>
<gene>
    <name evidence="2" type="ORF">B0T17DRAFT_480953</name>
</gene>
<evidence type="ECO:0000256" key="1">
    <source>
        <dbReference type="SAM" id="MobiDB-lite"/>
    </source>
</evidence>
<protein>
    <submittedName>
        <fullName evidence="2">Uncharacterized protein</fullName>
    </submittedName>
</protein>
<sequence length="927" mass="104876">MVEMDDIQALLQTGSWKTSRAKSPAPTFRSPRPFDERVPVSYGQNTRRKRPPPPSVEDEADSLAKEHGESVVSDSSHLEQPIHRGDVDQFPVLLPVHEHNPERRFVILTGSEAGSEDGGEASGQSQASSPVKGEKYEANTCRKFVVVEGEKEKEKGKEKEKERRPELSKRKSHHDLPPLDTHPESSIRRSNSRRNREKALVEQEPRDQPGRSEIPKPPGASAEYLSPVIKHMTGGRDRAYWDFNPGANGPPSGRSPAREGSRTEKYDDRSPAQHSSSRSPAPLPHKRSSSTSRHDSRQESQSLEPPYPIVNPLLSAYQYNDPDDALAFMMQGNDSPARRARNSPPPRGERKSNSPPYPRASENQMPRRKANLNGPRQQIPREPEKYYGEENPRYQRSNHSERHLPRRATLERESSVTLRTPVQTRGAASGGSNPRAVSPLPSPQITQGGQFPTGMPPPSPRSSTFPPTEKSSSKRFNERSISPSTSVGKSPSRRPDNNDAHPRIDSRTTSLNSYANSATTLPIAIAVPVDSVQSPMPSPPLRRQDSPPSYWQPGQFYPAEQHALLGKPIMSFRRYSEDVQQGVLPQLPECRWKVPTPSRNSPDAGRFMTLPRVDHFDICPGCFEAVFAGSEFKHMFVPVAHRPPDVLISCNFGASPWYRIAFLMTLKYRYSDLRLLLGIASVAKRYQACAGSQEVNRIWYSVQDPYSKRPIKDFNICHNCAKMVEVILPNLAGVFVPQDSHSEPGWSVCQLHFTPDRKRFLHYFDLLEITSDRAVSRASAPNIQELADRIRVISLHEECQRNKPLHNQKWYVMEDLPQFTVCEECFDAVVWPLQESEDGGEISHLIYKSRQPTPVATCQLYSDRMRDVFSRACQRDDFDFLQSKLNEKLRAEFEIRTRRADLELQDPDDPRVQREFASLTRSLKEIE</sequence>
<comment type="caution">
    <text evidence="2">The sequence shown here is derived from an EMBL/GenBank/DDBJ whole genome shotgun (WGS) entry which is preliminary data.</text>
</comment>
<proteinExistence type="predicted"/>
<feature type="compositionally biased region" description="Basic and acidic residues" evidence="1">
    <location>
        <begin position="379"/>
        <end position="414"/>
    </location>
</feature>
<reference evidence="2" key="1">
    <citation type="submission" date="2023-06" db="EMBL/GenBank/DDBJ databases">
        <title>Genome-scale phylogeny and comparative genomics of the fungal order Sordariales.</title>
        <authorList>
            <consortium name="Lawrence Berkeley National Laboratory"/>
            <person name="Hensen N."/>
            <person name="Bonometti L."/>
            <person name="Westerberg I."/>
            <person name="Brannstrom I.O."/>
            <person name="Guillou S."/>
            <person name="Cros-Aarteil S."/>
            <person name="Calhoun S."/>
            <person name="Haridas S."/>
            <person name="Kuo A."/>
            <person name="Mondo S."/>
            <person name="Pangilinan J."/>
            <person name="Riley R."/>
            <person name="LaButti K."/>
            <person name="Andreopoulos B."/>
            <person name="Lipzen A."/>
            <person name="Chen C."/>
            <person name="Yanf M."/>
            <person name="Daum C."/>
            <person name="Ng V."/>
            <person name="Clum A."/>
            <person name="Steindorff A."/>
            <person name="Ohm R."/>
            <person name="Martin F."/>
            <person name="Silar P."/>
            <person name="Natvig D."/>
            <person name="Lalanne C."/>
            <person name="Gautier V."/>
            <person name="Ament-velasquez S.L."/>
            <person name="Kruys A."/>
            <person name="Hutchinson M.I."/>
            <person name="Powell A.J."/>
            <person name="Barry K."/>
            <person name="Miller A.N."/>
            <person name="Grigoriev I.V."/>
            <person name="Debuchy R."/>
            <person name="Gladieux P."/>
            <person name="Thoren M.H."/>
            <person name="Johannesson H."/>
        </authorList>
    </citation>
    <scope>NUCLEOTIDE SEQUENCE</scope>
    <source>
        <strain evidence="2">SMH3391-2</strain>
    </source>
</reference>
<feature type="compositionally biased region" description="Basic and acidic residues" evidence="1">
    <location>
        <begin position="197"/>
        <end position="214"/>
    </location>
</feature>
<dbReference type="AlphaFoldDB" id="A0AA40CGD6"/>
<feature type="compositionally biased region" description="Basic and acidic residues" evidence="1">
    <location>
        <begin position="256"/>
        <end position="271"/>
    </location>
</feature>
<dbReference type="EMBL" id="JAULSR010000001">
    <property type="protein sequence ID" value="KAK0636349.1"/>
    <property type="molecule type" value="Genomic_DNA"/>
</dbReference>
<dbReference type="Proteomes" id="UP001174934">
    <property type="component" value="Unassembled WGS sequence"/>
</dbReference>
<accession>A0AA40CGD6</accession>
<feature type="region of interest" description="Disordered" evidence="1">
    <location>
        <begin position="104"/>
        <end position="309"/>
    </location>
</feature>
<feature type="compositionally biased region" description="Polar residues" evidence="1">
    <location>
        <begin position="479"/>
        <end position="489"/>
    </location>
</feature>
<feature type="region of interest" description="Disordered" evidence="1">
    <location>
        <begin position="1"/>
        <end position="86"/>
    </location>
</feature>